<evidence type="ECO:0000259" key="3">
    <source>
        <dbReference type="Pfam" id="PF00135"/>
    </source>
</evidence>
<proteinExistence type="inferred from homology"/>
<keyword evidence="2" id="KW-0378">Hydrolase</keyword>
<dbReference type="InterPro" id="IPR002018">
    <property type="entry name" value="CarbesteraseB"/>
</dbReference>
<dbReference type="GO" id="GO:0016787">
    <property type="term" value="F:hydrolase activity"/>
    <property type="evidence" value="ECO:0007669"/>
    <property type="project" value="UniProtKB-KW"/>
</dbReference>
<dbReference type="PANTHER" id="PTHR43142">
    <property type="entry name" value="CARBOXYLIC ESTER HYDROLASE"/>
    <property type="match status" value="1"/>
</dbReference>
<keyword evidence="4" id="KW-1185">Reference proteome</keyword>
<reference evidence="5" key="1">
    <citation type="submission" date="2022-11" db="UniProtKB">
        <authorList>
            <consortium name="WormBaseParasite"/>
        </authorList>
    </citation>
    <scope>IDENTIFICATION</scope>
</reference>
<dbReference type="WBParaSite" id="ACRNAN_scaffold1597.g14551.t1">
    <property type="protein sequence ID" value="ACRNAN_scaffold1597.g14551.t1"/>
    <property type="gene ID" value="ACRNAN_scaffold1597.g14551"/>
</dbReference>
<evidence type="ECO:0000313" key="5">
    <source>
        <dbReference type="WBParaSite" id="ACRNAN_scaffold1597.g14551.t1"/>
    </source>
</evidence>
<evidence type="ECO:0000256" key="1">
    <source>
        <dbReference type="ARBA" id="ARBA00005964"/>
    </source>
</evidence>
<dbReference type="AlphaFoldDB" id="A0A914CZ77"/>
<dbReference type="PANTHER" id="PTHR43142:SF1">
    <property type="entry name" value="CARBOXYLIC ESTER HYDROLASE"/>
    <property type="match status" value="1"/>
</dbReference>
<dbReference type="SUPFAM" id="SSF53474">
    <property type="entry name" value="alpha/beta-Hydrolases"/>
    <property type="match status" value="1"/>
</dbReference>
<comment type="similarity">
    <text evidence="1">Belongs to the type-B carboxylesterase/lipase family.</text>
</comment>
<sequence>MLLTTLNKYAPKLVDKNPNIIDVLADIFSSNIRDDDNLGWLKILSQIFSGAFFTSFTGREVDFYLLNNNLNVYLYEFTWPTHLFHALDVAGWSPVQHATERYYIWMPEKLWDPTIEKGLVNKTDIEIADAFGEFWTHFAKHGNPSLKNQWAPVNSTKIKPYFELGLMQRMRLGYRILDQYVWNEIISDIVSQWPIN</sequence>
<dbReference type="Gene3D" id="3.40.50.1820">
    <property type="entry name" value="alpha/beta hydrolase"/>
    <property type="match status" value="1"/>
</dbReference>
<feature type="domain" description="Carboxylesterase type B" evidence="3">
    <location>
        <begin position="16"/>
        <end position="174"/>
    </location>
</feature>
<evidence type="ECO:0000313" key="4">
    <source>
        <dbReference type="Proteomes" id="UP000887540"/>
    </source>
</evidence>
<name>A0A914CZ77_9BILA</name>
<dbReference type="Pfam" id="PF00135">
    <property type="entry name" value="COesterase"/>
    <property type="match status" value="1"/>
</dbReference>
<dbReference type="InterPro" id="IPR029058">
    <property type="entry name" value="AB_hydrolase_fold"/>
</dbReference>
<organism evidence="4 5">
    <name type="scientific">Acrobeloides nanus</name>
    <dbReference type="NCBI Taxonomy" id="290746"/>
    <lineage>
        <taxon>Eukaryota</taxon>
        <taxon>Metazoa</taxon>
        <taxon>Ecdysozoa</taxon>
        <taxon>Nematoda</taxon>
        <taxon>Chromadorea</taxon>
        <taxon>Rhabditida</taxon>
        <taxon>Tylenchina</taxon>
        <taxon>Cephalobomorpha</taxon>
        <taxon>Cephaloboidea</taxon>
        <taxon>Cephalobidae</taxon>
        <taxon>Acrobeloides</taxon>
    </lineage>
</organism>
<evidence type="ECO:0000256" key="2">
    <source>
        <dbReference type="ARBA" id="ARBA00022801"/>
    </source>
</evidence>
<dbReference type="Proteomes" id="UP000887540">
    <property type="component" value="Unplaced"/>
</dbReference>
<protein>
    <submittedName>
        <fullName evidence="5">Carboxylesterase type B domain-containing protein</fullName>
    </submittedName>
</protein>
<accession>A0A914CZ77</accession>